<gene>
    <name evidence="7" type="ORF">GCM10007878_05070</name>
</gene>
<comment type="caution">
    <text evidence="7">The sequence shown here is derived from an EMBL/GenBank/DDBJ whole genome shotgun (WGS) entry which is preliminary data.</text>
</comment>
<accession>A0ABQ5ZVM7</accession>
<feature type="transmembrane region" description="Helical" evidence="5">
    <location>
        <begin position="190"/>
        <end position="211"/>
    </location>
</feature>
<feature type="transmembrane region" description="Helical" evidence="5">
    <location>
        <begin position="252"/>
        <end position="274"/>
    </location>
</feature>
<dbReference type="CDD" id="cd06261">
    <property type="entry name" value="TM_PBP2"/>
    <property type="match status" value="1"/>
</dbReference>
<dbReference type="Gene3D" id="1.10.3720.10">
    <property type="entry name" value="MetI-like"/>
    <property type="match status" value="1"/>
</dbReference>
<keyword evidence="2 5" id="KW-0812">Transmembrane</keyword>
<sequence length="324" mass="36136">MKFWQSYGWRLVLNNALAFFVLVCITFILLRWLPGDPLDVLYSSDITRSVSLVEREAMRESLGWHGSIWAQGWQYIGELAQGHLGYSIYHAAPVSELLAASLPWSLALVLLSIPLALVAGVLPGLIAGSQVSKRLDYWLVILAAVFSSLPSFALALLLSSIFAHQLGWFPLSGGATLFADYSGWQRVLDYLWHGWLPLLVLAAHGALRYFYLARGLAQQLSQRPFIAVAKARGLNQWQLIKHYYWPNAWPEILTRMTGVLPSVLGSTLFVEVVFSYPGIGQLLLDAIYNRDFPVIQGAILTIGFIILITNSLIDLMVHQLSLRG</sequence>
<comment type="subcellular location">
    <subcellularLocation>
        <location evidence="1 5">Cell membrane</location>
        <topology evidence="1 5">Multi-pass membrane protein</topology>
    </subcellularLocation>
</comment>
<protein>
    <submittedName>
        <fullName evidence="7">ABC transporter permease</fullName>
    </submittedName>
</protein>
<organism evidence="7 8">
    <name type="scientific">Marinospirillum insulare</name>
    <dbReference type="NCBI Taxonomy" id="217169"/>
    <lineage>
        <taxon>Bacteria</taxon>
        <taxon>Pseudomonadati</taxon>
        <taxon>Pseudomonadota</taxon>
        <taxon>Gammaproteobacteria</taxon>
        <taxon>Oceanospirillales</taxon>
        <taxon>Oceanospirillaceae</taxon>
        <taxon>Marinospirillum</taxon>
    </lineage>
</organism>
<proteinExistence type="inferred from homology"/>
<feature type="transmembrane region" description="Helical" evidence="5">
    <location>
        <begin position="104"/>
        <end position="125"/>
    </location>
</feature>
<feature type="transmembrane region" description="Helical" evidence="5">
    <location>
        <begin position="12"/>
        <end position="33"/>
    </location>
</feature>
<keyword evidence="5" id="KW-0813">Transport</keyword>
<keyword evidence="8" id="KW-1185">Reference proteome</keyword>
<dbReference type="EMBL" id="BSOR01000011">
    <property type="protein sequence ID" value="GLR63072.1"/>
    <property type="molecule type" value="Genomic_DNA"/>
</dbReference>
<evidence type="ECO:0000313" key="7">
    <source>
        <dbReference type="EMBL" id="GLR63072.1"/>
    </source>
</evidence>
<keyword evidence="4 5" id="KW-0472">Membrane</keyword>
<dbReference type="PANTHER" id="PTHR43376:SF1">
    <property type="entry name" value="OLIGOPEPTIDE TRANSPORT SYSTEM PERMEASE PROTEIN"/>
    <property type="match status" value="1"/>
</dbReference>
<comment type="similarity">
    <text evidence="5">Belongs to the binding-protein-dependent transport system permease family.</text>
</comment>
<dbReference type="Pfam" id="PF00528">
    <property type="entry name" value="BPD_transp_1"/>
    <property type="match status" value="1"/>
</dbReference>
<evidence type="ECO:0000256" key="4">
    <source>
        <dbReference type="ARBA" id="ARBA00023136"/>
    </source>
</evidence>
<dbReference type="SUPFAM" id="SSF161098">
    <property type="entry name" value="MetI-like"/>
    <property type="match status" value="1"/>
</dbReference>
<reference evidence="8" key="1">
    <citation type="journal article" date="2019" name="Int. J. Syst. Evol. Microbiol.">
        <title>The Global Catalogue of Microorganisms (GCM) 10K type strain sequencing project: providing services to taxonomists for standard genome sequencing and annotation.</title>
        <authorList>
            <consortium name="The Broad Institute Genomics Platform"/>
            <consortium name="The Broad Institute Genome Sequencing Center for Infectious Disease"/>
            <person name="Wu L."/>
            <person name="Ma J."/>
        </authorList>
    </citation>
    <scope>NUCLEOTIDE SEQUENCE [LARGE SCALE GENOMIC DNA]</scope>
    <source>
        <strain evidence="8">NBRC 100033</strain>
    </source>
</reference>
<feature type="domain" description="ABC transmembrane type-1" evidence="6">
    <location>
        <begin position="102"/>
        <end position="317"/>
    </location>
</feature>
<evidence type="ECO:0000259" key="6">
    <source>
        <dbReference type="PROSITE" id="PS50928"/>
    </source>
</evidence>
<dbReference type="PANTHER" id="PTHR43376">
    <property type="entry name" value="OLIGOPEPTIDE TRANSPORT SYSTEM PERMEASE PROTEIN"/>
    <property type="match status" value="1"/>
</dbReference>
<dbReference type="Proteomes" id="UP001156682">
    <property type="component" value="Unassembled WGS sequence"/>
</dbReference>
<evidence type="ECO:0000256" key="2">
    <source>
        <dbReference type="ARBA" id="ARBA00022692"/>
    </source>
</evidence>
<dbReference type="PROSITE" id="PS50928">
    <property type="entry name" value="ABC_TM1"/>
    <property type="match status" value="1"/>
</dbReference>
<keyword evidence="3 5" id="KW-1133">Transmembrane helix</keyword>
<evidence type="ECO:0000256" key="3">
    <source>
        <dbReference type="ARBA" id="ARBA00022989"/>
    </source>
</evidence>
<name>A0ABQ5ZVM7_9GAMM</name>
<dbReference type="RefSeq" id="WP_051610168.1">
    <property type="nucleotide sequence ID" value="NZ_BSOR01000011.1"/>
</dbReference>
<feature type="transmembrane region" description="Helical" evidence="5">
    <location>
        <begin position="294"/>
        <end position="313"/>
    </location>
</feature>
<feature type="transmembrane region" description="Helical" evidence="5">
    <location>
        <begin position="137"/>
        <end position="162"/>
    </location>
</feature>
<evidence type="ECO:0000256" key="1">
    <source>
        <dbReference type="ARBA" id="ARBA00004651"/>
    </source>
</evidence>
<dbReference type="InterPro" id="IPR000515">
    <property type="entry name" value="MetI-like"/>
</dbReference>
<evidence type="ECO:0000313" key="8">
    <source>
        <dbReference type="Proteomes" id="UP001156682"/>
    </source>
</evidence>
<evidence type="ECO:0000256" key="5">
    <source>
        <dbReference type="RuleBase" id="RU363032"/>
    </source>
</evidence>
<dbReference type="InterPro" id="IPR035906">
    <property type="entry name" value="MetI-like_sf"/>
</dbReference>